<feature type="binding site" evidence="6">
    <location>
        <position position="308"/>
    </location>
    <ligand>
        <name>Zn(2+)</name>
        <dbReference type="ChEBI" id="CHEBI:29105"/>
    </ligand>
</feature>
<comment type="catalytic activity">
    <reaction evidence="6">
        <text>guanosine(34) in tRNA + queuine = queuosine(34) in tRNA + guanine</text>
        <dbReference type="Rhea" id="RHEA:16633"/>
        <dbReference type="Rhea" id="RHEA-COMP:10341"/>
        <dbReference type="Rhea" id="RHEA-COMP:18571"/>
        <dbReference type="ChEBI" id="CHEBI:16235"/>
        <dbReference type="ChEBI" id="CHEBI:17433"/>
        <dbReference type="ChEBI" id="CHEBI:74269"/>
        <dbReference type="ChEBI" id="CHEBI:194431"/>
        <dbReference type="EC" id="2.4.2.64"/>
    </reaction>
</comment>
<comment type="cofactor">
    <cofactor evidence="6">
        <name>Zn(2+)</name>
        <dbReference type="ChEBI" id="CHEBI:29105"/>
    </cofactor>
</comment>
<feature type="region of interest" description="RNA binding" evidence="6">
    <location>
        <begin position="251"/>
        <end position="257"/>
    </location>
</feature>
<dbReference type="EMBL" id="AAZO01005644">
    <property type="status" value="NOT_ANNOTATED_CDS"/>
    <property type="molecule type" value="Genomic_DNA"/>
</dbReference>
<dbReference type="GeneID" id="8238580"/>
<name>E0VVJ2_PEDHC</name>
<dbReference type="GO" id="GO:0006400">
    <property type="term" value="P:tRNA modification"/>
    <property type="evidence" value="ECO:0007669"/>
    <property type="project" value="InterPro"/>
</dbReference>
<feature type="binding site" evidence="6">
    <location>
        <begin position="96"/>
        <end position="100"/>
    </location>
    <ligand>
        <name>substrate</name>
    </ligand>
</feature>
<dbReference type="GO" id="GO:0046872">
    <property type="term" value="F:metal ion binding"/>
    <property type="evidence" value="ECO:0007669"/>
    <property type="project" value="UniProtKB-KW"/>
</dbReference>
<dbReference type="PANTHER" id="PTHR43530:SF1">
    <property type="entry name" value="QUEUINE TRNA-RIBOSYLTRANSFERASE CATALYTIC SUBUNIT 1"/>
    <property type="match status" value="1"/>
</dbReference>
<dbReference type="GO" id="GO:0005829">
    <property type="term" value="C:cytosol"/>
    <property type="evidence" value="ECO:0007669"/>
    <property type="project" value="TreeGrafter"/>
</dbReference>
<dbReference type="OMA" id="IDLFDCV"/>
<dbReference type="KEGG" id="phu:Phum_PHUM463850"/>
<dbReference type="InterPro" id="IPR036511">
    <property type="entry name" value="TGT-like_sf"/>
</dbReference>
<dbReference type="SUPFAM" id="SSF51713">
    <property type="entry name" value="tRNA-guanine transglycosylase"/>
    <property type="match status" value="1"/>
</dbReference>
<feature type="binding site" evidence="6">
    <location>
        <position position="313"/>
    </location>
    <ligand>
        <name>Zn(2+)</name>
        <dbReference type="ChEBI" id="CHEBI:29105"/>
    </ligand>
</feature>
<dbReference type="InterPro" id="IPR002616">
    <property type="entry name" value="tRNA_ribo_trans-like"/>
</dbReference>
<feature type="binding site" evidence="6">
    <location>
        <position position="338"/>
    </location>
    <ligand>
        <name>Zn(2+)</name>
        <dbReference type="ChEBI" id="CHEBI:29105"/>
    </ligand>
</feature>
<dbReference type="EC" id="2.4.2.64" evidence="6"/>
<evidence type="ECO:0000259" key="7">
    <source>
        <dbReference type="Pfam" id="PF01702"/>
    </source>
</evidence>
<dbReference type="EnsemblMetazoa" id="PHUM463850-RA">
    <property type="protein sequence ID" value="PHUM463850-PA"/>
    <property type="gene ID" value="PHUM463850"/>
</dbReference>
<gene>
    <name evidence="9" type="primary">8238580</name>
    <name evidence="8" type="ORF">Phum_PHUM463850</name>
</gene>
<dbReference type="InterPro" id="IPR004803">
    <property type="entry name" value="TGT"/>
</dbReference>
<feature type="binding site" evidence="6">
    <location>
        <position position="150"/>
    </location>
    <ligand>
        <name>substrate</name>
    </ligand>
</feature>
<feature type="active site" description="Nucleophile" evidence="6">
    <location>
        <position position="270"/>
    </location>
</feature>
<feature type="binding site" evidence="6">
    <location>
        <position position="193"/>
    </location>
    <ligand>
        <name>substrate</name>
    </ligand>
</feature>
<evidence type="ECO:0000256" key="6">
    <source>
        <dbReference type="HAMAP-Rule" id="MF_03218"/>
    </source>
</evidence>
<keyword evidence="3 6" id="KW-0819">tRNA processing</keyword>
<dbReference type="Gene3D" id="3.20.20.105">
    <property type="entry name" value="Queuine tRNA-ribosyltransferase-like"/>
    <property type="match status" value="1"/>
</dbReference>
<dbReference type="HAMAP" id="MF_00168">
    <property type="entry name" value="Q_tRNA_Tgt"/>
    <property type="match status" value="1"/>
</dbReference>
<evidence type="ECO:0000313" key="8">
    <source>
        <dbReference type="EMBL" id="EEB17398.1"/>
    </source>
</evidence>
<dbReference type="GO" id="GO:0008479">
    <property type="term" value="F:tRNA-guanosine(34) queuine transglycosylase activity"/>
    <property type="evidence" value="ECO:0007669"/>
    <property type="project" value="UniProtKB-UniRule"/>
</dbReference>
<comment type="subcellular location">
    <subcellularLocation>
        <location evidence="6">Cytoplasm</location>
    </subcellularLocation>
</comment>
<comment type="function">
    <text evidence="6">Catalytic subunit of the queuine tRNA-ribosyltransferase (TGT) that catalyzes the base-exchange of a guanine (G) residue with queuine (Q) at position 34 (anticodon wobble position) in tRNAs with GU(N) anticodons (tRNA-Asp, -Asn, -His and -Tyr), resulting in the hypermodified nucleoside queuosine (7-(((4,5-cis-dihydroxy-2-cyclopenten-1-yl)amino)methyl)-7-deazaguanosine). Catalysis occurs through a double-displacement mechanism. The nucleophile active site attacks the C1' of nucleotide 34 to detach the guanine base from the RNA, forming a covalent enzyme-RNA intermediate. The proton acceptor active site deprotonates the incoming queuine, allowing a nucleophilic attack on the C1' of the ribose to form the product.</text>
</comment>
<dbReference type="RefSeq" id="XP_002430136.1">
    <property type="nucleotide sequence ID" value="XM_002430091.1"/>
</dbReference>
<feature type="active site" description="Proton acceptor" evidence="6">
    <location>
        <position position="96"/>
    </location>
</feature>
<feature type="region of interest" description="RNA binding; important for wobble base 34 recognition" evidence="6">
    <location>
        <begin position="275"/>
        <end position="279"/>
    </location>
</feature>
<organism>
    <name type="scientific">Pediculus humanus subsp. corporis</name>
    <name type="common">Body louse</name>
    <dbReference type="NCBI Taxonomy" id="121224"/>
    <lineage>
        <taxon>Eukaryota</taxon>
        <taxon>Metazoa</taxon>
        <taxon>Ecdysozoa</taxon>
        <taxon>Arthropoda</taxon>
        <taxon>Hexapoda</taxon>
        <taxon>Insecta</taxon>
        <taxon>Pterygota</taxon>
        <taxon>Neoptera</taxon>
        <taxon>Paraneoptera</taxon>
        <taxon>Psocodea</taxon>
        <taxon>Troctomorpha</taxon>
        <taxon>Phthiraptera</taxon>
        <taxon>Anoplura</taxon>
        <taxon>Pediculidae</taxon>
        <taxon>Pediculus</taxon>
    </lineage>
</organism>
<evidence type="ECO:0000256" key="2">
    <source>
        <dbReference type="ARBA" id="ARBA00022679"/>
    </source>
</evidence>
<evidence type="ECO:0000313" key="10">
    <source>
        <dbReference type="Proteomes" id="UP000009046"/>
    </source>
</evidence>
<dbReference type="Proteomes" id="UP000009046">
    <property type="component" value="Unassembled WGS sequence"/>
</dbReference>
<keyword evidence="4 6" id="KW-0479">Metal-binding</keyword>
<evidence type="ECO:0000256" key="3">
    <source>
        <dbReference type="ARBA" id="ARBA00022694"/>
    </source>
</evidence>
<dbReference type="HOGENOM" id="CLU_022060_0_1_1"/>
<dbReference type="NCBIfam" id="TIGR00430">
    <property type="entry name" value="Q_tRNA_tgt"/>
    <property type="match status" value="1"/>
</dbReference>
<accession>E0VVJ2</accession>
<sequence length="404" mass="45269">MKKPPLSFEIIAECKTTKARVGILKLPHADVDTPVFMPVGTQGTVKGLLPEQLETLDCKIILGNTYHLGTRPGAKVVKSAGGLHKFMGWKNAILTDSGGFQMVSLLKLAEITEEGVKFKSPYEESECMLTPEHSILIQNDLGADIAMQLDDVVSSKVSGPRVEEAMYRTTRWLDRCLKVHTRPHDQNIFPIIQGGLQPELRMKSVSLQTDRNVSGFAIGGLSGGEAKEDFWKMVNLSTDYLPKEKPRYLMGVGFAEDMLICCALGVDMFDCVHPTRTARFGNALTLKGRLNLKKSKYENDFNPIEKDCSCLTCRRYTRAYLNAIVTQETVGCHLISIHNIAFQIRFMKKIRECIINNTFPKFICSFLALNYPDKNIPQWIKDALLSVNIDVDTEITKDISICQI</sequence>
<proteinExistence type="inferred from homology"/>
<dbReference type="Pfam" id="PF01702">
    <property type="entry name" value="TGT"/>
    <property type="match status" value="1"/>
</dbReference>
<dbReference type="OrthoDB" id="10249838at2759"/>
<feature type="binding site" evidence="6">
    <location>
        <position position="310"/>
    </location>
    <ligand>
        <name>Zn(2+)</name>
        <dbReference type="ChEBI" id="CHEBI:29105"/>
    </ligand>
</feature>
<keyword evidence="10" id="KW-1185">Reference proteome</keyword>
<feature type="domain" description="tRNA-guanine(15) transglycosylase-like" evidence="7">
    <location>
        <begin position="17"/>
        <end position="368"/>
    </location>
</feature>
<dbReference type="VEuPathDB" id="VectorBase:PHUM463850"/>
<reference evidence="8" key="2">
    <citation type="submission" date="2007-04" db="EMBL/GenBank/DDBJ databases">
        <title>The genome of the human body louse.</title>
        <authorList>
            <consortium name="The Human Body Louse Genome Consortium"/>
            <person name="Kirkness E."/>
            <person name="Walenz B."/>
            <person name="Hass B."/>
            <person name="Bruggner R."/>
            <person name="Strausberg R."/>
        </authorList>
    </citation>
    <scope>NUCLEOTIDE SEQUENCE</scope>
    <source>
        <strain evidence="8">USDA</strain>
    </source>
</reference>
<reference evidence="8" key="1">
    <citation type="submission" date="2007-04" db="EMBL/GenBank/DDBJ databases">
        <title>Annotation of Pediculus humanus corporis strain USDA.</title>
        <authorList>
            <person name="Kirkness E."/>
            <person name="Hannick L."/>
            <person name="Hass B."/>
            <person name="Bruggner R."/>
            <person name="Lawson D."/>
            <person name="Bidwell S."/>
            <person name="Joardar V."/>
            <person name="Caler E."/>
            <person name="Walenz B."/>
            <person name="Inman J."/>
            <person name="Schobel S."/>
            <person name="Galinsky K."/>
            <person name="Amedeo P."/>
            <person name="Strausberg R."/>
        </authorList>
    </citation>
    <scope>NUCLEOTIDE SEQUENCE</scope>
    <source>
        <strain evidence="8">USDA</strain>
    </source>
</reference>
<keyword evidence="2 6" id="KW-0808">Transferase</keyword>
<evidence type="ECO:0000313" key="9">
    <source>
        <dbReference type="EnsemblMetazoa" id="PHUM463850-PA"/>
    </source>
</evidence>
<dbReference type="PANTHER" id="PTHR43530">
    <property type="entry name" value="QUEUINE TRNA-RIBOSYLTRANSFERASE CATALYTIC SUBUNIT 1"/>
    <property type="match status" value="1"/>
</dbReference>
<dbReference type="FunCoup" id="E0VVJ2">
    <property type="interactions" value="994"/>
</dbReference>
<protein>
    <recommendedName>
        <fullName evidence="6">Queuine tRNA-ribosyltransferase catalytic subunit 1</fullName>
        <ecNumber evidence="6">2.4.2.64</ecNumber>
    </recommendedName>
    <alternativeName>
        <fullName evidence="6">Guanine insertion enzyme</fullName>
    </alternativeName>
    <alternativeName>
        <fullName evidence="6">tRNA-guanine transglycosylase</fullName>
    </alternativeName>
</protein>
<dbReference type="STRING" id="121224.E0VVJ2"/>
<dbReference type="InParanoid" id="E0VVJ2"/>
<keyword evidence="5 6" id="KW-0862">Zinc</keyword>
<comment type="similarity">
    <text evidence="6">Belongs to the queuine tRNA-ribosyltransferase family.</text>
</comment>
<comment type="subunit">
    <text evidence="6">Heterodimer of a catalytic subunit and an accessory subunit.</text>
</comment>
<dbReference type="AlphaFoldDB" id="E0VVJ2"/>
<dbReference type="EMBL" id="DS235812">
    <property type="protein sequence ID" value="EEB17398.1"/>
    <property type="molecule type" value="Genomic_DNA"/>
</dbReference>
<reference evidence="9" key="3">
    <citation type="submission" date="2020-05" db="UniProtKB">
        <authorList>
            <consortium name="EnsemblMetazoa"/>
        </authorList>
    </citation>
    <scope>IDENTIFICATION</scope>
    <source>
        <strain evidence="9">USDA</strain>
    </source>
</reference>
<keyword evidence="1 6" id="KW-0328">Glycosyltransferase</keyword>
<dbReference type="eggNOG" id="KOG3908">
    <property type="taxonomic scope" value="Eukaryota"/>
</dbReference>
<dbReference type="NCBIfam" id="TIGR00449">
    <property type="entry name" value="tgt_general"/>
    <property type="match status" value="1"/>
</dbReference>
<feature type="binding site" evidence="6">
    <location>
        <position position="220"/>
    </location>
    <ligand>
        <name>substrate</name>
    </ligand>
</feature>
<evidence type="ECO:0000256" key="1">
    <source>
        <dbReference type="ARBA" id="ARBA00022676"/>
    </source>
</evidence>
<dbReference type="CTD" id="8238580"/>
<evidence type="ECO:0000256" key="5">
    <source>
        <dbReference type="ARBA" id="ARBA00022833"/>
    </source>
</evidence>
<evidence type="ECO:0000256" key="4">
    <source>
        <dbReference type="ARBA" id="ARBA00022723"/>
    </source>
</evidence>
<keyword evidence="6" id="KW-0963">Cytoplasm</keyword>